<dbReference type="Pfam" id="PF04392">
    <property type="entry name" value="ABC_sub_bind"/>
    <property type="match status" value="1"/>
</dbReference>
<accession>A0A840WML2</accession>
<evidence type="ECO:0000313" key="1">
    <source>
        <dbReference type="EMBL" id="MBB5516318.1"/>
    </source>
</evidence>
<evidence type="ECO:0000313" key="2">
    <source>
        <dbReference type="Proteomes" id="UP000553766"/>
    </source>
</evidence>
<dbReference type="RefSeq" id="WP_184011782.1">
    <property type="nucleotide sequence ID" value="NZ_JACIJS010000006.1"/>
</dbReference>
<comment type="caution">
    <text evidence="1">The sequence shown here is derived from an EMBL/GenBank/DDBJ whole genome shotgun (WGS) entry which is preliminary data.</text>
</comment>
<organism evidence="1 2">
    <name type="scientific">Rubricella aquisinus</name>
    <dbReference type="NCBI Taxonomy" id="2028108"/>
    <lineage>
        <taxon>Bacteria</taxon>
        <taxon>Pseudomonadati</taxon>
        <taxon>Pseudomonadota</taxon>
        <taxon>Alphaproteobacteria</taxon>
        <taxon>Rhodobacterales</taxon>
        <taxon>Paracoccaceae</taxon>
        <taxon>Rubricella</taxon>
    </lineage>
</organism>
<dbReference type="Gene3D" id="3.40.50.2300">
    <property type="match status" value="2"/>
</dbReference>
<gene>
    <name evidence="1" type="ORF">FHS89_002344</name>
</gene>
<name>A0A840WML2_9RHOB</name>
<dbReference type="PANTHER" id="PTHR35271">
    <property type="entry name" value="ABC TRANSPORTER, SUBSTRATE-BINDING LIPOPROTEIN-RELATED"/>
    <property type="match status" value="1"/>
</dbReference>
<sequence>MKRLLILLSLIWLIVTPALAQDPYRIHMILWRGETQVEQGFRAYMDSRQIPVEITVHNINRDRSLIPGILEEIEAARPDLVYTWGTSIALATAGRQGEADPARNITDIPVVSTMVSAPKAVGLVPETGITGRNNTAVSHVPPVPTQVQAMKSYRPVRRIGVIFNPAEQNSLVNVESLRAATAAEGIELIEAPVPLNADGEASADVIPDLIDALADAQVEFLYIGPDSFVGTHSVEITERAIGHNIPSFTATELEVRDASAMFGLVSRYEAVGALTGFQVEQVLVQGRDPGSLPMLTLDRFTFLIRRDVMQRLKLYPPMQILRYAVVIE</sequence>
<protein>
    <submittedName>
        <fullName evidence="1">Putative ABC transport system substrate-binding protein</fullName>
    </submittedName>
</protein>
<dbReference type="EMBL" id="JACIJS010000006">
    <property type="protein sequence ID" value="MBB5516318.1"/>
    <property type="molecule type" value="Genomic_DNA"/>
</dbReference>
<dbReference type="InterPro" id="IPR007487">
    <property type="entry name" value="ABC_transpt-TYRBP-like"/>
</dbReference>
<dbReference type="PANTHER" id="PTHR35271:SF1">
    <property type="entry name" value="ABC TRANSPORTER, SUBSTRATE-BINDING LIPOPROTEIN"/>
    <property type="match status" value="1"/>
</dbReference>
<dbReference type="AlphaFoldDB" id="A0A840WML2"/>
<reference evidence="1 2" key="1">
    <citation type="submission" date="2020-08" db="EMBL/GenBank/DDBJ databases">
        <title>Genomic Encyclopedia of Type Strains, Phase IV (KMG-IV): sequencing the most valuable type-strain genomes for metagenomic binning, comparative biology and taxonomic classification.</title>
        <authorList>
            <person name="Goeker M."/>
        </authorList>
    </citation>
    <scope>NUCLEOTIDE SEQUENCE [LARGE SCALE GENOMIC DNA]</scope>
    <source>
        <strain evidence="1 2">DSM 103377</strain>
    </source>
</reference>
<dbReference type="Proteomes" id="UP000553766">
    <property type="component" value="Unassembled WGS sequence"/>
</dbReference>
<keyword evidence="2" id="KW-1185">Reference proteome</keyword>
<dbReference type="CDD" id="cd06325">
    <property type="entry name" value="PBP1_ABC_unchar_transporter"/>
    <property type="match status" value="1"/>
</dbReference>
<proteinExistence type="predicted"/>